<dbReference type="GO" id="GO:0016829">
    <property type="term" value="F:lyase activity"/>
    <property type="evidence" value="ECO:0007669"/>
    <property type="project" value="UniProtKB-KW"/>
</dbReference>
<keyword evidence="1" id="KW-0456">Lyase</keyword>
<reference evidence="3" key="1">
    <citation type="journal article" date="2021" name="PeerJ">
        <title>Extensive microbial diversity within the chicken gut microbiome revealed by metagenomics and culture.</title>
        <authorList>
            <person name="Gilroy R."/>
            <person name="Ravi A."/>
            <person name="Getino M."/>
            <person name="Pursley I."/>
            <person name="Horton D.L."/>
            <person name="Alikhan N.F."/>
            <person name="Baker D."/>
            <person name="Gharbi K."/>
            <person name="Hall N."/>
            <person name="Watson M."/>
            <person name="Adriaenssens E.M."/>
            <person name="Foster-Nyarko E."/>
            <person name="Jarju S."/>
            <person name="Secka A."/>
            <person name="Antonio M."/>
            <person name="Oren A."/>
            <person name="Chaudhuri R.R."/>
            <person name="La Ragione R."/>
            <person name="Hildebrand F."/>
            <person name="Pallen M.J."/>
        </authorList>
    </citation>
    <scope>NUCLEOTIDE SEQUENCE</scope>
    <source>
        <strain evidence="3">1068</strain>
    </source>
</reference>
<evidence type="ECO:0000313" key="3">
    <source>
        <dbReference type="EMBL" id="HIZ64541.1"/>
    </source>
</evidence>
<sequence>MKPTGILIHPSDQVITLTEGAKAGEAVCYTMDGSIHSQRAKEDIPQYHKMAIQEMKKGQMVRKYGEEIGRTTEDILPGAWVHVHNLQSACMMQDKGCREEER</sequence>
<gene>
    <name evidence="3" type="ORF">H9809_01345</name>
</gene>
<keyword evidence="3" id="KW-0378">Hydrolase</keyword>
<dbReference type="GO" id="GO:0016787">
    <property type="term" value="F:hydrolase activity"/>
    <property type="evidence" value="ECO:0007669"/>
    <property type="project" value="UniProtKB-KW"/>
</dbReference>
<dbReference type="Gene3D" id="2.30.130.110">
    <property type="match status" value="1"/>
</dbReference>
<evidence type="ECO:0000313" key="4">
    <source>
        <dbReference type="Proteomes" id="UP000824056"/>
    </source>
</evidence>
<dbReference type="InterPro" id="IPR044144">
    <property type="entry name" value="SAF_UxaA/GarD"/>
</dbReference>
<dbReference type="AlphaFoldDB" id="A0A9D2FQ00"/>
<dbReference type="InterPro" id="IPR052172">
    <property type="entry name" value="UxaA_altronate/galactarate_dh"/>
</dbReference>
<dbReference type="InterPro" id="IPR013974">
    <property type="entry name" value="SAF"/>
</dbReference>
<dbReference type="CDD" id="cd11613">
    <property type="entry name" value="SAF_AH_GD"/>
    <property type="match status" value="1"/>
</dbReference>
<evidence type="ECO:0000256" key="1">
    <source>
        <dbReference type="ARBA" id="ARBA00023239"/>
    </source>
</evidence>
<dbReference type="SMART" id="SM00858">
    <property type="entry name" value="SAF"/>
    <property type="match status" value="1"/>
</dbReference>
<dbReference type="GO" id="GO:0019698">
    <property type="term" value="P:D-galacturonate catabolic process"/>
    <property type="evidence" value="ECO:0007669"/>
    <property type="project" value="TreeGrafter"/>
</dbReference>
<dbReference type="PANTHER" id="PTHR30536">
    <property type="entry name" value="ALTRONATE/GALACTARATE DEHYDRATASE"/>
    <property type="match status" value="1"/>
</dbReference>
<dbReference type="EMBL" id="DXBG01000030">
    <property type="protein sequence ID" value="HIZ64541.1"/>
    <property type="molecule type" value="Genomic_DNA"/>
</dbReference>
<dbReference type="PANTHER" id="PTHR30536:SF5">
    <property type="entry name" value="ALTRONATE DEHYDRATASE"/>
    <property type="match status" value="1"/>
</dbReference>
<evidence type="ECO:0000259" key="2">
    <source>
        <dbReference type="SMART" id="SM00858"/>
    </source>
</evidence>
<dbReference type="Proteomes" id="UP000824056">
    <property type="component" value="Unassembled WGS sequence"/>
</dbReference>
<protein>
    <submittedName>
        <fullName evidence="3">UxaA family hydrolase</fullName>
    </submittedName>
</protein>
<feature type="domain" description="SAF" evidence="2">
    <location>
        <begin position="12"/>
        <end position="87"/>
    </location>
</feature>
<name>A0A9D2FQ00_9FIRM</name>
<comment type="caution">
    <text evidence="3">The sequence shown here is derived from an EMBL/GenBank/DDBJ whole genome shotgun (WGS) entry which is preliminary data.</text>
</comment>
<proteinExistence type="predicted"/>
<organism evidence="3 4">
    <name type="scientific">Candidatus Blautia pullicola</name>
    <dbReference type="NCBI Taxonomy" id="2838498"/>
    <lineage>
        <taxon>Bacteria</taxon>
        <taxon>Bacillati</taxon>
        <taxon>Bacillota</taxon>
        <taxon>Clostridia</taxon>
        <taxon>Lachnospirales</taxon>
        <taxon>Lachnospiraceae</taxon>
        <taxon>Blautia</taxon>
    </lineage>
</organism>
<accession>A0A9D2FQ00</accession>
<reference evidence="3" key="2">
    <citation type="submission" date="2021-04" db="EMBL/GenBank/DDBJ databases">
        <authorList>
            <person name="Gilroy R."/>
        </authorList>
    </citation>
    <scope>NUCLEOTIDE SEQUENCE</scope>
    <source>
        <strain evidence="3">1068</strain>
    </source>
</reference>